<dbReference type="GO" id="GO:0050660">
    <property type="term" value="F:flavin adenine dinucleotide binding"/>
    <property type="evidence" value="ECO:0007669"/>
    <property type="project" value="UniProtKB-UniRule"/>
</dbReference>
<comment type="caution">
    <text evidence="11">Lacks conserved residue(s) required for the propagation of feature annotation.</text>
</comment>
<dbReference type="OrthoDB" id="9815560at2"/>
<dbReference type="PANTHER" id="PTHR11806">
    <property type="entry name" value="GLUCOSE INHIBITED DIVISION PROTEIN A"/>
    <property type="match status" value="1"/>
</dbReference>
<comment type="subcellular location">
    <subcellularLocation>
        <location evidence="11">Cytoplasm</location>
    </subcellularLocation>
</comment>
<keyword evidence="8 11" id="KW-0520">NAD</keyword>
<dbReference type="NCBIfam" id="TIGR00136">
    <property type="entry name" value="mnmG_gidA"/>
    <property type="match status" value="1"/>
</dbReference>
<sequence length="617" mass="69057">MNKFDVVVVGGGHAGIEAAVVTAKMGLKTALVTLEKNKIGLMSCNPAIGGLAKGQLAREIDALGGVMGRIADIAGIHFKLLNTSKGPAVQSPRAQTDRLYYSKVAQMFVERTKNLQIIEDMVVAINVNKHAIESVVLKSGAVLKTKAAILTSGTFLNGVIYIGLSRLRAGRAGELPVEGLTENLVALGFEAGRLKTGTPPRVHRDSINYDVLEVQRPDEIPVPFSFATEKITQPQINCYITYTNQKTHEILATGFNRSPLFTGMISGAGPRYCPSIEDKIYRFSEKPRHQIFLELEGYHAKEVYVNGFSTSLPADVQERAIRTIPGLESVKILRLGYAVEYDFFPPHQLKHTLETKAISNLYFAGQINGTSGYEEAAAQGIMAGINAALKIKEKEPFILSRSEAYIGVLIDDLINKIHTEPYRMFTSSAEFRLLLRHDNADLRLMEYGRSFGLIEDRVYEKFLRKKKHIEEIQHLVSTTVVPLEDFNKIYHNRSTPLQRSTKTVVLLKRPEVKLKEILPLLTDQNFLTDAINEVEYNIKYEGYLQRQKRLIEKLKELEDQRLPEDLDYQKISALSAESREKLSKIKPENLGQAARISGVKPADISVLLIYLTKQKYI</sequence>
<dbReference type="FunCoup" id="H1XV82">
    <property type="interactions" value="574"/>
</dbReference>
<evidence type="ECO:0000256" key="10">
    <source>
        <dbReference type="ARBA" id="ARBA00031800"/>
    </source>
</evidence>
<evidence type="ECO:0000313" key="13">
    <source>
        <dbReference type="EMBL" id="APF20960.1"/>
    </source>
</evidence>
<comment type="subunit">
    <text evidence="9 11">Homodimer. Heterotetramer of two MnmE and two MnmG subunits.</text>
</comment>
<evidence type="ECO:0000256" key="2">
    <source>
        <dbReference type="ARBA" id="ARBA00003717"/>
    </source>
</evidence>
<keyword evidence="5 11" id="KW-0285">Flavoprotein</keyword>
<feature type="binding site" evidence="11">
    <location>
        <begin position="10"/>
        <end position="15"/>
    </location>
    <ligand>
        <name>FAD</name>
        <dbReference type="ChEBI" id="CHEBI:57692"/>
    </ligand>
</feature>
<dbReference type="Pfam" id="PF01134">
    <property type="entry name" value="GIDA"/>
    <property type="match status" value="1"/>
</dbReference>
<accession>H1XV82</accession>
<evidence type="ECO:0000256" key="9">
    <source>
        <dbReference type="ARBA" id="ARBA00025948"/>
    </source>
</evidence>
<evidence type="ECO:0000256" key="5">
    <source>
        <dbReference type="ARBA" id="ARBA00022630"/>
    </source>
</evidence>
<dbReference type="InParanoid" id="H1XV82"/>
<evidence type="ECO:0000256" key="6">
    <source>
        <dbReference type="ARBA" id="ARBA00022694"/>
    </source>
</evidence>
<dbReference type="EMBL" id="CP018099">
    <property type="protein sequence ID" value="APF20960.1"/>
    <property type="molecule type" value="Genomic_DNA"/>
</dbReference>
<dbReference type="GO" id="GO:0002098">
    <property type="term" value="P:tRNA wobble uridine modification"/>
    <property type="evidence" value="ECO:0007669"/>
    <property type="project" value="InterPro"/>
</dbReference>
<evidence type="ECO:0000259" key="12">
    <source>
        <dbReference type="SMART" id="SM01228"/>
    </source>
</evidence>
<organism evidence="14 15">
    <name type="scientific">Caldithrix abyssi DSM 13497</name>
    <dbReference type="NCBI Taxonomy" id="880073"/>
    <lineage>
        <taxon>Bacteria</taxon>
        <taxon>Pseudomonadati</taxon>
        <taxon>Calditrichota</taxon>
        <taxon>Calditrichia</taxon>
        <taxon>Calditrichales</taxon>
        <taxon>Calditrichaceae</taxon>
        <taxon>Caldithrix</taxon>
    </lineage>
</organism>
<protein>
    <recommendedName>
        <fullName evidence="4 11">tRNA uridine 5-carboxymethylaminomethyl modification enzyme MnmG</fullName>
    </recommendedName>
    <alternativeName>
        <fullName evidence="10 11">Glucose-inhibited division protein A</fullName>
    </alternativeName>
</protein>
<dbReference type="AlphaFoldDB" id="H1XV82"/>
<dbReference type="PROSITE" id="PS01280">
    <property type="entry name" value="GIDA_1"/>
    <property type="match status" value="1"/>
</dbReference>
<dbReference type="InterPro" id="IPR040131">
    <property type="entry name" value="MnmG_N"/>
</dbReference>
<dbReference type="InterPro" id="IPR002218">
    <property type="entry name" value="MnmG-rel"/>
</dbReference>
<dbReference type="KEGG" id="caby:Cabys_4215"/>
<comment type="cofactor">
    <cofactor evidence="1 11">
        <name>FAD</name>
        <dbReference type="ChEBI" id="CHEBI:57692"/>
    </cofactor>
</comment>
<keyword evidence="7 11" id="KW-0274">FAD</keyword>
<dbReference type="SUPFAM" id="SSF51905">
    <property type="entry name" value="FAD/NAD(P)-binding domain"/>
    <property type="match status" value="1"/>
</dbReference>
<evidence type="ECO:0000256" key="11">
    <source>
        <dbReference type="HAMAP-Rule" id="MF_00129"/>
    </source>
</evidence>
<keyword evidence="15" id="KW-1185">Reference proteome</keyword>
<name>H1XV82_CALAY</name>
<feature type="binding site" evidence="11">
    <location>
        <begin position="269"/>
        <end position="283"/>
    </location>
    <ligand>
        <name>NAD(+)</name>
        <dbReference type="ChEBI" id="CHEBI:57540"/>
    </ligand>
</feature>
<dbReference type="Gene3D" id="1.10.150.570">
    <property type="entry name" value="GidA associated domain, C-terminal subdomain"/>
    <property type="match status" value="1"/>
</dbReference>
<dbReference type="SMART" id="SM01228">
    <property type="entry name" value="GIDA_assoc_3"/>
    <property type="match status" value="1"/>
</dbReference>
<evidence type="ECO:0000256" key="3">
    <source>
        <dbReference type="ARBA" id="ARBA00007653"/>
    </source>
</evidence>
<dbReference type="Gene3D" id="3.50.50.60">
    <property type="entry name" value="FAD/NAD(P)-binding domain"/>
    <property type="match status" value="2"/>
</dbReference>
<gene>
    <name evidence="11 13" type="primary">mnmG</name>
    <name evidence="11" type="synonym">gidA</name>
    <name evidence="13" type="ORF">Cabys_4215</name>
    <name evidence="14" type="ORF">Calab_0954</name>
</gene>
<evidence type="ECO:0000256" key="7">
    <source>
        <dbReference type="ARBA" id="ARBA00022827"/>
    </source>
</evidence>
<keyword evidence="6 11" id="KW-0819">tRNA processing</keyword>
<dbReference type="Pfam" id="PF13932">
    <property type="entry name" value="SAM_GIDA_C"/>
    <property type="match status" value="1"/>
</dbReference>
<dbReference type="InterPro" id="IPR047001">
    <property type="entry name" value="MnmG_C_subdom"/>
</dbReference>
<evidence type="ECO:0000313" key="16">
    <source>
        <dbReference type="Proteomes" id="UP000183868"/>
    </source>
</evidence>
<dbReference type="InterPro" id="IPR004416">
    <property type="entry name" value="MnmG"/>
</dbReference>
<evidence type="ECO:0000313" key="14">
    <source>
        <dbReference type="EMBL" id="EHO40588.1"/>
    </source>
</evidence>
<dbReference type="InterPro" id="IPR020595">
    <property type="entry name" value="MnmG-rel_CS"/>
</dbReference>
<dbReference type="InterPro" id="IPR049312">
    <property type="entry name" value="GIDA_C_N"/>
</dbReference>
<dbReference type="STRING" id="880073.Cabys_4215"/>
<dbReference type="Gene3D" id="1.10.10.1800">
    <property type="entry name" value="tRNA uridine 5-carboxymethylaminomethyl modification enzyme MnmG/GidA"/>
    <property type="match status" value="1"/>
</dbReference>
<dbReference type="HAMAP" id="MF_00129">
    <property type="entry name" value="MnmG_GidA"/>
    <property type="match status" value="1"/>
</dbReference>
<reference evidence="14 15" key="1">
    <citation type="submission" date="2011-09" db="EMBL/GenBank/DDBJ databases">
        <title>The permanent draft genome of Caldithrix abyssi DSM 13497.</title>
        <authorList>
            <consortium name="US DOE Joint Genome Institute (JGI-PGF)"/>
            <person name="Lucas S."/>
            <person name="Han J."/>
            <person name="Lapidus A."/>
            <person name="Bruce D."/>
            <person name="Goodwin L."/>
            <person name="Pitluck S."/>
            <person name="Peters L."/>
            <person name="Kyrpides N."/>
            <person name="Mavromatis K."/>
            <person name="Ivanova N."/>
            <person name="Mikhailova N."/>
            <person name="Chertkov O."/>
            <person name="Detter J.C."/>
            <person name="Tapia R."/>
            <person name="Han C."/>
            <person name="Land M."/>
            <person name="Hauser L."/>
            <person name="Markowitz V."/>
            <person name="Cheng J.-F."/>
            <person name="Hugenholtz P."/>
            <person name="Woyke T."/>
            <person name="Wu D."/>
            <person name="Spring S."/>
            <person name="Brambilla E."/>
            <person name="Klenk H.-P."/>
            <person name="Eisen J.A."/>
        </authorList>
    </citation>
    <scope>NUCLEOTIDE SEQUENCE [LARGE SCALE GENOMIC DNA]</scope>
    <source>
        <strain evidence="14 15">DSM 13497</strain>
    </source>
</reference>
<dbReference type="Proteomes" id="UP000183868">
    <property type="component" value="Chromosome"/>
</dbReference>
<evidence type="ECO:0000256" key="1">
    <source>
        <dbReference type="ARBA" id="ARBA00001974"/>
    </source>
</evidence>
<dbReference type="RefSeq" id="WP_006927614.1">
    <property type="nucleotide sequence ID" value="NZ_CM001402.1"/>
</dbReference>
<evidence type="ECO:0000256" key="4">
    <source>
        <dbReference type="ARBA" id="ARBA00020461"/>
    </source>
</evidence>
<dbReference type="PaxDb" id="880073-Calab_0954"/>
<proteinExistence type="inferred from homology"/>
<comment type="similarity">
    <text evidence="3 11">Belongs to the MnmG family.</text>
</comment>
<dbReference type="Pfam" id="PF21680">
    <property type="entry name" value="GIDA_C_1st"/>
    <property type="match status" value="1"/>
</dbReference>
<dbReference type="GO" id="GO:0030488">
    <property type="term" value="P:tRNA methylation"/>
    <property type="evidence" value="ECO:0007669"/>
    <property type="project" value="TreeGrafter"/>
</dbReference>
<evidence type="ECO:0000256" key="8">
    <source>
        <dbReference type="ARBA" id="ARBA00023027"/>
    </source>
</evidence>
<comment type="function">
    <text evidence="2 11">NAD-binding protein involved in the addition of a carboxymethylaminomethyl (cmnm) group at the wobble position (U34) of certain tRNAs, forming tRNA-cmnm(5)s(2)U34.</text>
</comment>
<dbReference type="InterPro" id="IPR026904">
    <property type="entry name" value="MnmG_C"/>
</dbReference>
<evidence type="ECO:0000313" key="15">
    <source>
        <dbReference type="Proteomes" id="UP000004671"/>
    </source>
</evidence>
<dbReference type="FunFam" id="3.50.50.60:FF:000002">
    <property type="entry name" value="tRNA uridine 5-carboxymethylaminomethyl modification enzyme MnmG"/>
    <property type="match status" value="1"/>
</dbReference>
<dbReference type="GO" id="GO:0005829">
    <property type="term" value="C:cytosol"/>
    <property type="evidence" value="ECO:0007669"/>
    <property type="project" value="TreeGrafter"/>
</dbReference>
<dbReference type="Proteomes" id="UP000004671">
    <property type="component" value="Chromosome"/>
</dbReference>
<keyword evidence="11" id="KW-0963">Cytoplasm</keyword>
<dbReference type="PANTHER" id="PTHR11806:SF0">
    <property type="entry name" value="PROTEIN MTO1 HOMOLOG, MITOCHONDRIAL"/>
    <property type="match status" value="1"/>
</dbReference>
<feature type="domain" description="tRNA uridine 5-carboxymethylaminomethyl modification enzyme C-terminal subdomain" evidence="12">
    <location>
        <begin position="538"/>
        <end position="609"/>
    </location>
</feature>
<dbReference type="InterPro" id="IPR036188">
    <property type="entry name" value="FAD/NAD-bd_sf"/>
</dbReference>
<dbReference type="InterPro" id="IPR044920">
    <property type="entry name" value="MnmG_C_subdom_sf"/>
</dbReference>
<dbReference type="HOGENOM" id="CLU_007831_2_2_0"/>
<dbReference type="EMBL" id="CM001402">
    <property type="protein sequence ID" value="EHO40588.1"/>
    <property type="molecule type" value="Genomic_DNA"/>
</dbReference>
<dbReference type="eggNOG" id="COG0445">
    <property type="taxonomic scope" value="Bacteria"/>
</dbReference>
<dbReference type="FunFam" id="1.10.150.570:FF:000001">
    <property type="entry name" value="tRNA uridine 5-carboxymethylaminomethyl modification enzyme MnmG"/>
    <property type="match status" value="1"/>
</dbReference>
<reference evidence="13 16" key="2">
    <citation type="submission" date="2016-11" db="EMBL/GenBank/DDBJ databases">
        <title>Genomic analysis of Caldithrix abyssi and proposal of a novel bacterial phylum Caldithrichaeota.</title>
        <authorList>
            <person name="Kublanov I."/>
            <person name="Sigalova O."/>
            <person name="Gavrilov S."/>
            <person name="Lebedinsky A."/>
            <person name="Ivanova N."/>
            <person name="Daum C."/>
            <person name="Reddy T."/>
            <person name="Klenk H.P."/>
            <person name="Goker M."/>
            <person name="Reva O."/>
            <person name="Miroshnichenko M."/>
            <person name="Kyprides N."/>
            <person name="Woyke T."/>
            <person name="Gelfand M."/>
        </authorList>
    </citation>
    <scope>NUCLEOTIDE SEQUENCE [LARGE SCALE GENOMIC DNA]</scope>
    <source>
        <strain evidence="13 16">LF13</strain>
    </source>
</reference>
<dbReference type="PROSITE" id="PS01281">
    <property type="entry name" value="GIDA_2"/>
    <property type="match status" value="1"/>
</dbReference>